<dbReference type="Gene3D" id="1.10.10.10">
    <property type="entry name" value="Winged helix-like DNA-binding domain superfamily/Winged helix DNA-binding domain"/>
    <property type="match status" value="1"/>
</dbReference>
<evidence type="ECO:0000313" key="7">
    <source>
        <dbReference type="EMBL" id="WSD19294.1"/>
    </source>
</evidence>
<dbReference type="Pfam" id="PF09339">
    <property type="entry name" value="HTH_IclR"/>
    <property type="match status" value="1"/>
</dbReference>
<dbReference type="Pfam" id="PF01614">
    <property type="entry name" value="IclR_C"/>
    <property type="match status" value="1"/>
</dbReference>
<dbReference type="SMART" id="SM00346">
    <property type="entry name" value="HTH_ICLR"/>
    <property type="match status" value="1"/>
</dbReference>
<dbReference type="PROSITE" id="PS51078">
    <property type="entry name" value="ICLR_ED"/>
    <property type="match status" value="1"/>
</dbReference>
<dbReference type="PROSITE" id="PS51077">
    <property type="entry name" value="HTH_ICLR"/>
    <property type="match status" value="1"/>
</dbReference>
<evidence type="ECO:0000259" key="5">
    <source>
        <dbReference type="PROSITE" id="PS51077"/>
    </source>
</evidence>
<dbReference type="InterPro" id="IPR036388">
    <property type="entry name" value="WH-like_DNA-bd_sf"/>
</dbReference>
<organism evidence="7 8">
    <name type="scientific">Streptomyces phaeochromogenes</name>
    <dbReference type="NCBI Taxonomy" id="1923"/>
    <lineage>
        <taxon>Bacteria</taxon>
        <taxon>Bacillati</taxon>
        <taxon>Actinomycetota</taxon>
        <taxon>Actinomycetes</taxon>
        <taxon>Kitasatosporales</taxon>
        <taxon>Streptomycetaceae</taxon>
        <taxon>Streptomyces</taxon>
        <taxon>Streptomyces phaeochromogenes group</taxon>
    </lineage>
</organism>
<evidence type="ECO:0000259" key="6">
    <source>
        <dbReference type="PROSITE" id="PS51078"/>
    </source>
</evidence>
<dbReference type="SUPFAM" id="SSF46785">
    <property type="entry name" value="Winged helix' DNA-binding domain"/>
    <property type="match status" value="1"/>
</dbReference>
<keyword evidence="1" id="KW-0805">Transcription regulation</keyword>
<accession>A0ABZ1HQB4</accession>
<dbReference type="InterPro" id="IPR014757">
    <property type="entry name" value="Tscrpt_reg_IclR_C"/>
</dbReference>
<keyword evidence="8" id="KW-1185">Reference proteome</keyword>
<sequence>MRTPKPPRADDSTTAGTTGDTDGNHDADGTASRLAEPGGSSGKVQSLERAITLLEATADSAPDGETATNLASRCGLNRATAWRLLSTMEQYGLVERDPLTSRYTVGFAVARMASAAGFDGLIRRSHGVLRQVSEQTGETANLAVVQQLGLTYIDEVTPPVVLSAKWLGRQAPLHATSTGKALLAWLPAEEVDVLLAEPLTAYTDTTVADRGRLRAELAETRERGYSVCAGEMERNLYGVSAPVLGTRDRPFAVLSIWGPQDRVPESRFPALGALACGAAEEVARAARAL</sequence>
<proteinExistence type="predicted"/>
<keyword evidence="2" id="KW-0238">DNA-binding</keyword>
<dbReference type="InterPro" id="IPR029016">
    <property type="entry name" value="GAF-like_dom_sf"/>
</dbReference>
<dbReference type="PANTHER" id="PTHR30136:SF24">
    <property type="entry name" value="HTH-TYPE TRANSCRIPTIONAL REPRESSOR ALLR"/>
    <property type="match status" value="1"/>
</dbReference>
<dbReference type="GeneID" id="93927158"/>
<gene>
    <name evidence="7" type="ORF">OHB35_41995</name>
</gene>
<evidence type="ECO:0000256" key="4">
    <source>
        <dbReference type="SAM" id="MobiDB-lite"/>
    </source>
</evidence>
<dbReference type="EMBL" id="CP109135">
    <property type="protein sequence ID" value="WSD19294.1"/>
    <property type="molecule type" value="Genomic_DNA"/>
</dbReference>
<evidence type="ECO:0000256" key="3">
    <source>
        <dbReference type="ARBA" id="ARBA00023163"/>
    </source>
</evidence>
<evidence type="ECO:0000313" key="8">
    <source>
        <dbReference type="Proteomes" id="UP001340816"/>
    </source>
</evidence>
<dbReference type="PANTHER" id="PTHR30136">
    <property type="entry name" value="HELIX-TURN-HELIX TRANSCRIPTIONAL REGULATOR, ICLR FAMILY"/>
    <property type="match status" value="1"/>
</dbReference>
<feature type="region of interest" description="Disordered" evidence="4">
    <location>
        <begin position="1"/>
        <end position="44"/>
    </location>
</feature>
<evidence type="ECO:0000256" key="1">
    <source>
        <dbReference type="ARBA" id="ARBA00023015"/>
    </source>
</evidence>
<dbReference type="Proteomes" id="UP001340816">
    <property type="component" value="Chromosome"/>
</dbReference>
<dbReference type="InterPro" id="IPR036390">
    <property type="entry name" value="WH_DNA-bd_sf"/>
</dbReference>
<feature type="compositionally biased region" description="Low complexity" evidence="4">
    <location>
        <begin position="12"/>
        <end position="21"/>
    </location>
</feature>
<dbReference type="Gene3D" id="3.30.450.40">
    <property type="match status" value="1"/>
</dbReference>
<dbReference type="InterPro" id="IPR005471">
    <property type="entry name" value="Tscrpt_reg_IclR_N"/>
</dbReference>
<evidence type="ECO:0000256" key="2">
    <source>
        <dbReference type="ARBA" id="ARBA00023125"/>
    </source>
</evidence>
<feature type="domain" description="IclR-ED" evidence="6">
    <location>
        <begin position="108"/>
        <end position="288"/>
    </location>
</feature>
<reference evidence="7 8" key="1">
    <citation type="submission" date="2022-10" db="EMBL/GenBank/DDBJ databases">
        <title>The complete genomes of actinobacterial strains from the NBC collection.</title>
        <authorList>
            <person name="Joergensen T.S."/>
            <person name="Alvarez Arevalo M."/>
            <person name="Sterndorff E.B."/>
            <person name="Faurdal D."/>
            <person name="Vuksanovic O."/>
            <person name="Mourched A.-S."/>
            <person name="Charusanti P."/>
            <person name="Shaw S."/>
            <person name="Blin K."/>
            <person name="Weber T."/>
        </authorList>
    </citation>
    <scope>NUCLEOTIDE SEQUENCE [LARGE SCALE GENOMIC DNA]</scope>
    <source>
        <strain evidence="7 8">NBC 01752</strain>
    </source>
</reference>
<feature type="domain" description="HTH iclR-type" evidence="5">
    <location>
        <begin position="44"/>
        <end position="107"/>
    </location>
</feature>
<name>A0ABZ1HQB4_STRPH</name>
<dbReference type="RefSeq" id="WP_326761423.1">
    <property type="nucleotide sequence ID" value="NZ_CP108382.1"/>
</dbReference>
<keyword evidence="3" id="KW-0804">Transcription</keyword>
<dbReference type="SUPFAM" id="SSF55781">
    <property type="entry name" value="GAF domain-like"/>
    <property type="match status" value="1"/>
</dbReference>
<dbReference type="InterPro" id="IPR050707">
    <property type="entry name" value="HTH_MetabolicPath_Reg"/>
</dbReference>
<protein>
    <submittedName>
        <fullName evidence="7">IclR family transcriptional regulator</fullName>
    </submittedName>
</protein>